<dbReference type="EMBL" id="CAJGYO010000009">
    <property type="protein sequence ID" value="CAD6253775.1"/>
    <property type="molecule type" value="Genomic_DNA"/>
</dbReference>
<evidence type="ECO:0000313" key="7">
    <source>
        <dbReference type="Proteomes" id="UP000604825"/>
    </source>
</evidence>
<sequence length="200" mass="22420">MAIDMNLKETMHPTADNHQQRLIAGATLLVTTIAVIIKLLLLWSGSRGRSHSHRRLPPTIPAMPVIGGLVRFMRGPISMIREEYMRLGSVFTLGVLGHKITFLIGPEVSEHLFNGPESEMSQQEVYGFTAAALGRGVVFDVPYSVRQEQIRIFAEGLRRNKLRSYVGLMVCEAEEYLSKWGESGTVDLKHELEQVILVSY</sequence>
<comment type="caution">
    <text evidence="6">The sequence shown here is derived from an EMBL/GenBank/DDBJ whole genome shotgun (WGS) entry which is preliminary data.</text>
</comment>
<dbReference type="SUPFAM" id="SSF48264">
    <property type="entry name" value="Cytochrome P450"/>
    <property type="match status" value="1"/>
</dbReference>
<dbReference type="GO" id="GO:0004497">
    <property type="term" value="F:monooxygenase activity"/>
    <property type="evidence" value="ECO:0007669"/>
    <property type="project" value="InterPro"/>
</dbReference>
<name>A0A811QCE5_9POAL</name>
<dbReference type="PANTHER" id="PTHR24304:SF2">
    <property type="entry name" value="24-HYDROXYCHOLESTEROL 7-ALPHA-HYDROXYLASE"/>
    <property type="match status" value="1"/>
</dbReference>
<dbReference type="InterPro" id="IPR050529">
    <property type="entry name" value="CYP450_sterol_14alpha_dmase"/>
</dbReference>
<evidence type="ECO:0008006" key="8">
    <source>
        <dbReference type="Google" id="ProtNLM"/>
    </source>
</evidence>
<evidence type="ECO:0000256" key="3">
    <source>
        <dbReference type="ARBA" id="ARBA00022723"/>
    </source>
</evidence>
<keyword evidence="2" id="KW-0349">Heme</keyword>
<reference evidence="6" key="1">
    <citation type="submission" date="2020-10" db="EMBL/GenBank/DDBJ databases">
        <authorList>
            <person name="Han B."/>
            <person name="Lu T."/>
            <person name="Zhao Q."/>
            <person name="Huang X."/>
            <person name="Zhao Y."/>
        </authorList>
    </citation>
    <scope>NUCLEOTIDE SEQUENCE</scope>
</reference>
<gene>
    <name evidence="6" type="ORF">NCGR_LOCUS37397</name>
</gene>
<dbReference type="AlphaFoldDB" id="A0A811QCE5"/>
<dbReference type="InterPro" id="IPR036396">
    <property type="entry name" value="Cyt_P450_sf"/>
</dbReference>
<protein>
    <recommendedName>
        <fullName evidence="8">Cytochrome P450</fullName>
    </recommendedName>
</protein>
<dbReference type="Pfam" id="PF00067">
    <property type="entry name" value="p450"/>
    <property type="match status" value="1"/>
</dbReference>
<dbReference type="Gene3D" id="1.10.630.10">
    <property type="entry name" value="Cytochrome P450"/>
    <property type="match status" value="1"/>
</dbReference>
<keyword evidence="5" id="KW-1133">Transmembrane helix</keyword>
<evidence type="ECO:0000256" key="4">
    <source>
        <dbReference type="ARBA" id="ARBA00023004"/>
    </source>
</evidence>
<feature type="transmembrane region" description="Helical" evidence="5">
    <location>
        <begin position="21"/>
        <end position="43"/>
    </location>
</feature>
<keyword evidence="5" id="KW-0472">Membrane</keyword>
<keyword evidence="5" id="KW-0812">Transmembrane</keyword>
<evidence type="ECO:0000313" key="6">
    <source>
        <dbReference type="EMBL" id="CAD6253775.1"/>
    </source>
</evidence>
<dbReference type="GO" id="GO:0016705">
    <property type="term" value="F:oxidoreductase activity, acting on paired donors, with incorporation or reduction of molecular oxygen"/>
    <property type="evidence" value="ECO:0007669"/>
    <property type="project" value="InterPro"/>
</dbReference>
<comment type="similarity">
    <text evidence="1">Belongs to the cytochrome P450 family.</text>
</comment>
<keyword evidence="3" id="KW-0479">Metal-binding</keyword>
<keyword evidence="4" id="KW-0408">Iron</keyword>
<evidence type="ECO:0000256" key="5">
    <source>
        <dbReference type="SAM" id="Phobius"/>
    </source>
</evidence>
<accession>A0A811QCE5</accession>
<organism evidence="6 7">
    <name type="scientific">Miscanthus lutarioriparius</name>
    <dbReference type="NCBI Taxonomy" id="422564"/>
    <lineage>
        <taxon>Eukaryota</taxon>
        <taxon>Viridiplantae</taxon>
        <taxon>Streptophyta</taxon>
        <taxon>Embryophyta</taxon>
        <taxon>Tracheophyta</taxon>
        <taxon>Spermatophyta</taxon>
        <taxon>Magnoliopsida</taxon>
        <taxon>Liliopsida</taxon>
        <taxon>Poales</taxon>
        <taxon>Poaceae</taxon>
        <taxon>PACMAD clade</taxon>
        <taxon>Panicoideae</taxon>
        <taxon>Andropogonodae</taxon>
        <taxon>Andropogoneae</taxon>
        <taxon>Saccharinae</taxon>
        <taxon>Miscanthus</taxon>
    </lineage>
</organism>
<dbReference type="PANTHER" id="PTHR24304">
    <property type="entry name" value="CYTOCHROME P450 FAMILY 7"/>
    <property type="match status" value="1"/>
</dbReference>
<evidence type="ECO:0000256" key="2">
    <source>
        <dbReference type="ARBA" id="ARBA00022617"/>
    </source>
</evidence>
<dbReference type="OrthoDB" id="1055148at2759"/>
<evidence type="ECO:0000256" key="1">
    <source>
        <dbReference type="ARBA" id="ARBA00010617"/>
    </source>
</evidence>
<dbReference type="InterPro" id="IPR001128">
    <property type="entry name" value="Cyt_P450"/>
</dbReference>
<proteinExistence type="inferred from homology"/>
<dbReference type="GO" id="GO:0020037">
    <property type="term" value="F:heme binding"/>
    <property type="evidence" value="ECO:0007669"/>
    <property type="project" value="InterPro"/>
</dbReference>
<dbReference type="Proteomes" id="UP000604825">
    <property type="component" value="Unassembled WGS sequence"/>
</dbReference>
<keyword evidence="7" id="KW-1185">Reference proteome</keyword>
<dbReference type="GO" id="GO:0005506">
    <property type="term" value="F:iron ion binding"/>
    <property type="evidence" value="ECO:0007669"/>
    <property type="project" value="InterPro"/>
</dbReference>